<keyword evidence="2" id="KW-1185">Reference proteome</keyword>
<evidence type="ECO:0000313" key="1">
    <source>
        <dbReference type="EMBL" id="QTR48970.1"/>
    </source>
</evidence>
<sequence length="153" mass="17262">MHHPDYTDLPMIKVTEHSQMKIRLSPELKARIEAAVANSEIVTRLDAAFQLDKADCEGGILDKLKAIAAEEPPKTLQGTWRNFKEKMALGLRHAETLKIWKDATKFVGYTPPEAVAACIKTMIIEEMCESQHVILLLQAMKDETQQQTLHPID</sequence>
<protein>
    <submittedName>
        <fullName evidence="1">Uncharacterized protein</fullName>
    </submittedName>
</protein>
<proteinExistence type="predicted"/>
<name>A0ABX7WZB3_9GAMM</name>
<reference evidence="1 2" key="1">
    <citation type="submission" date="2021-04" db="EMBL/GenBank/DDBJ databases">
        <title>Genomics, taxonomy and metabolism of representatives of sulfur bacteria of the genus Thiothrix: Thiothrix fructosivorans QT, Thiothrix unzii A1T and three new species, Thiothrix subterranea sp. nov., Thiothrix litoralis sp. nov. and 'Candidatus Thiothrix anitrata' sp. nov.</title>
        <authorList>
            <person name="Ravin N.V."/>
            <person name="Smolyakov D."/>
            <person name="Rudenko T.S."/>
            <person name="Mardanov A.V."/>
            <person name="Beletsky A.V."/>
            <person name="Markov N.D."/>
            <person name="Fomenkov A.I."/>
            <person name="Roberts R.J."/>
            <person name="Karnachuk O.V."/>
            <person name="Novikov A."/>
            <person name="Grabovich M.Y."/>
        </authorList>
    </citation>
    <scope>NUCLEOTIDE SEQUENCE [LARGE SCALE GENOMIC DNA]</scope>
    <source>
        <strain evidence="1 2">A52</strain>
    </source>
</reference>
<dbReference type="RefSeq" id="WP_210225838.1">
    <property type="nucleotide sequence ID" value="NZ_CP072800.1"/>
</dbReference>
<dbReference type="EMBL" id="CP072800">
    <property type="protein sequence ID" value="QTR48970.1"/>
    <property type="molecule type" value="Genomic_DNA"/>
</dbReference>
<gene>
    <name evidence="1" type="ORF">J8380_11865</name>
</gene>
<accession>A0ABX7WZB3</accession>
<organism evidence="1 2">
    <name type="scientific">Candidatus Thiothrix anitrata</name>
    <dbReference type="NCBI Taxonomy" id="2823902"/>
    <lineage>
        <taxon>Bacteria</taxon>
        <taxon>Pseudomonadati</taxon>
        <taxon>Pseudomonadota</taxon>
        <taxon>Gammaproteobacteria</taxon>
        <taxon>Thiotrichales</taxon>
        <taxon>Thiotrichaceae</taxon>
        <taxon>Thiothrix</taxon>
    </lineage>
</organism>
<dbReference type="Proteomes" id="UP000672027">
    <property type="component" value="Chromosome"/>
</dbReference>
<evidence type="ECO:0000313" key="2">
    <source>
        <dbReference type="Proteomes" id="UP000672027"/>
    </source>
</evidence>